<feature type="transmembrane region" description="Helical" evidence="6">
    <location>
        <begin position="165"/>
        <end position="185"/>
    </location>
</feature>
<gene>
    <name evidence="9" type="ORF">LMG28138_02295</name>
</gene>
<keyword evidence="10" id="KW-1185">Reference proteome</keyword>
<dbReference type="GO" id="GO:0016020">
    <property type="term" value="C:membrane"/>
    <property type="evidence" value="ECO:0007669"/>
    <property type="project" value="UniProtKB-SubCell"/>
</dbReference>
<organism evidence="9 10">
    <name type="scientific">Pararobbsia alpina</name>
    <dbReference type="NCBI Taxonomy" id="621374"/>
    <lineage>
        <taxon>Bacteria</taxon>
        <taxon>Pseudomonadati</taxon>
        <taxon>Pseudomonadota</taxon>
        <taxon>Betaproteobacteria</taxon>
        <taxon>Burkholderiales</taxon>
        <taxon>Burkholderiaceae</taxon>
        <taxon>Pararobbsia</taxon>
    </lineage>
</organism>
<feature type="transmembrane region" description="Helical" evidence="6">
    <location>
        <begin position="340"/>
        <end position="360"/>
    </location>
</feature>
<feature type="transmembrane region" description="Helical" evidence="6">
    <location>
        <begin position="103"/>
        <end position="120"/>
    </location>
</feature>
<feature type="transmembrane region" description="Helical" evidence="6">
    <location>
        <begin position="241"/>
        <end position="260"/>
    </location>
</feature>
<dbReference type="AlphaFoldDB" id="A0A6S7B3P1"/>
<feature type="transmembrane region" description="Helical" evidence="6">
    <location>
        <begin position="127"/>
        <end position="145"/>
    </location>
</feature>
<evidence type="ECO:0000313" key="9">
    <source>
        <dbReference type="EMBL" id="CAB3786784.1"/>
    </source>
</evidence>
<feature type="transmembrane region" description="Helical" evidence="6">
    <location>
        <begin position="28"/>
        <end position="53"/>
    </location>
</feature>
<dbReference type="RefSeq" id="WP_175104873.1">
    <property type="nucleotide sequence ID" value="NZ_CADIKM010000008.1"/>
</dbReference>
<dbReference type="PANTHER" id="PTHR37422:SF13">
    <property type="entry name" value="LIPOPOLYSACCHARIDE BIOSYNTHESIS PROTEIN PA4999-RELATED"/>
    <property type="match status" value="1"/>
</dbReference>
<feature type="domain" description="O-antigen ligase-related" evidence="8">
    <location>
        <begin position="200"/>
        <end position="352"/>
    </location>
</feature>
<evidence type="ECO:0000256" key="3">
    <source>
        <dbReference type="ARBA" id="ARBA00022989"/>
    </source>
</evidence>
<feature type="transmembrane region" description="Helical" evidence="6">
    <location>
        <begin position="396"/>
        <end position="417"/>
    </location>
</feature>
<accession>A0A6S7B3P1</accession>
<evidence type="ECO:0000256" key="5">
    <source>
        <dbReference type="SAM" id="MobiDB-lite"/>
    </source>
</evidence>
<feature type="transmembrane region" description="Helical" evidence="6">
    <location>
        <begin position="192"/>
        <end position="209"/>
    </location>
</feature>
<evidence type="ECO:0000259" key="8">
    <source>
        <dbReference type="Pfam" id="PF04932"/>
    </source>
</evidence>
<evidence type="ECO:0000256" key="6">
    <source>
        <dbReference type="SAM" id="Phobius"/>
    </source>
</evidence>
<feature type="compositionally biased region" description="Low complexity" evidence="5">
    <location>
        <begin position="425"/>
        <end position="434"/>
    </location>
</feature>
<keyword evidence="7" id="KW-0732">Signal</keyword>
<reference evidence="9 10" key="1">
    <citation type="submission" date="2020-04" db="EMBL/GenBank/DDBJ databases">
        <authorList>
            <person name="De Canck E."/>
        </authorList>
    </citation>
    <scope>NUCLEOTIDE SEQUENCE [LARGE SCALE GENOMIC DNA]</scope>
    <source>
        <strain evidence="9 10">LMG 28138</strain>
    </source>
</reference>
<feature type="chain" id="PRO_5028872149" description="O-antigen ligase-related domain-containing protein" evidence="7">
    <location>
        <begin position="19"/>
        <end position="447"/>
    </location>
</feature>
<dbReference type="Pfam" id="PF04932">
    <property type="entry name" value="Wzy_C"/>
    <property type="match status" value="1"/>
</dbReference>
<keyword evidence="3 6" id="KW-1133">Transmembrane helix</keyword>
<dbReference type="InterPro" id="IPR007016">
    <property type="entry name" value="O-antigen_ligase-rel_domated"/>
</dbReference>
<feature type="signal peptide" evidence="7">
    <location>
        <begin position="1"/>
        <end position="18"/>
    </location>
</feature>
<dbReference type="EMBL" id="CADIKM010000008">
    <property type="protein sequence ID" value="CAB3786784.1"/>
    <property type="molecule type" value="Genomic_DNA"/>
</dbReference>
<dbReference type="InterPro" id="IPR051533">
    <property type="entry name" value="WaaL-like"/>
</dbReference>
<name>A0A6S7B3P1_9BURK</name>
<evidence type="ECO:0000313" key="10">
    <source>
        <dbReference type="Proteomes" id="UP000494115"/>
    </source>
</evidence>
<keyword evidence="2 6" id="KW-0812">Transmembrane</keyword>
<evidence type="ECO:0000256" key="7">
    <source>
        <dbReference type="SAM" id="SignalP"/>
    </source>
</evidence>
<feature type="region of interest" description="Disordered" evidence="5">
    <location>
        <begin position="425"/>
        <end position="447"/>
    </location>
</feature>
<proteinExistence type="predicted"/>
<evidence type="ECO:0000256" key="2">
    <source>
        <dbReference type="ARBA" id="ARBA00022692"/>
    </source>
</evidence>
<evidence type="ECO:0000256" key="1">
    <source>
        <dbReference type="ARBA" id="ARBA00004141"/>
    </source>
</evidence>
<evidence type="ECO:0000256" key="4">
    <source>
        <dbReference type="ARBA" id="ARBA00023136"/>
    </source>
</evidence>
<protein>
    <recommendedName>
        <fullName evidence="8">O-antigen ligase-related domain-containing protein</fullName>
    </recommendedName>
</protein>
<keyword evidence="4 6" id="KW-0472">Membrane</keyword>
<sequence length="447" mass="47953">MRAFIVSSIAASASPAAAFDRLATAALFLAPTLVLTLRGGAGYCYFVLLALSLGGAFVHRHDPLYFAPLRRYRGFTIAMLAIPCAIVAQQLVGHFYIPRQFEAHSRFMFVLPIFVVLCHLSSRQLRALGWGCAAGAILAGGWAAWSVLGTGPTDTMRFSNAFTNAIPFGDTALLLAFLSIFTLGWDARRSGVVLAVKGLGLLAGGYVSYLSGTRGGWLAVPVFILLLGLQFGWFAHWKRIVIALSAILIATAALLSTSLVQERVGAASADFVEFGRGNSHTAVGLRFRLWEASWQLYTEHPVFGVGKGHLEQALGELVSRGLATEDIVNERAHSDSFSTIAELGTIGLACLLLFYGGAIAEFRRARRSADPATTTACYAGLAVMLSTLVYGLTIDVLVPLMNTTLLALLIAGFLAMVEARRREMSSSSSQRSCSNTLPSEPPTSERH</sequence>
<feature type="transmembrane region" description="Helical" evidence="6">
    <location>
        <begin position="372"/>
        <end position="390"/>
    </location>
</feature>
<dbReference type="Proteomes" id="UP000494115">
    <property type="component" value="Unassembled WGS sequence"/>
</dbReference>
<dbReference type="PANTHER" id="PTHR37422">
    <property type="entry name" value="TEICHURONIC ACID BIOSYNTHESIS PROTEIN TUAE"/>
    <property type="match status" value="1"/>
</dbReference>
<feature type="transmembrane region" description="Helical" evidence="6">
    <location>
        <begin position="215"/>
        <end position="234"/>
    </location>
</feature>
<comment type="subcellular location">
    <subcellularLocation>
        <location evidence="1">Membrane</location>
        <topology evidence="1">Multi-pass membrane protein</topology>
    </subcellularLocation>
</comment>
<feature type="transmembrane region" description="Helical" evidence="6">
    <location>
        <begin position="74"/>
        <end position="97"/>
    </location>
</feature>